<evidence type="ECO:0000259" key="1">
    <source>
        <dbReference type="Pfam" id="PF06985"/>
    </source>
</evidence>
<dbReference type="EMBL" id="FJUX01000079">
    <property type="protein sequence ID" value="CZT05747.1"/>
    <property type="molecule type" value="Genomic_DNA"/>
</dbReference>
<dbReference type="AlphaFoldDB" id="A0A1E1L5C7"/>
<evidence type="ECO:0000313" key="2">
    <source>
        <dbReference type="EMBL" id="CZT05747.1"/>
    </source>
</evidence>
<dbReference type="Pfam" id="PF06985">
    <property type="entry name" value="HET"/>
    <property type="match status" value="1"/>
</dbReference>
<sequence length="621" mass="71811">MEEMKPYQYQTLPSDEQGGIYIRLVQFHPAEESTGNPPPCSISSHPLSSHPKYEAISYYWGDPKILPGQIFCDGKTITIPSNLYAFLSKMRLKAANRYFWIDSICINQSDDREKSIQVAEMRNIYAKASLTIVWLGDEGDDSTLALKFAGQCSEALSDIDPKSATRRSLGYRVRKYRDFSVFSRNWVAFFKLLDRAWFLRAWIVQEIALSTNTEVLVGGSSMISWSVLYRALHYIIIHQIWIFEFYGSPQIETLMALQSSQFEVSQGKKRIYWQILSRHRKAMASNARDHVFAFYGLSSHDSFKEHAITPDYGMSVRDIFMNVAISTLRQATNLDFLSVPRFKGRNEDTHTLPSWVPDWSNSDDYCESFLLFESIEGDGPLQLPYSASKESTCTPVVHEDVEQLEVSGYVIDKITRVSTHWELQDTTGYQTLRQQALVLRRNQAYIHDWEDTINLRSKPDEEYPTGETLEEASWLTFVAGLAADNKDAIRPLYYKFRRRQNYLLYIHIYELSSYIWIWQLVVILGHILRFVGIPNPEMGFRALTGQMINRRIARTEKRYIGLVPRLAKEGDMVCLLKGGKFPVVLRLREKGLWEFIGDAYVHGVTRGEMWDEEKCSVFRLC</sequence>
<evidence type="ECO:0000313" key="3">
    <source>
        <dbReference type="Proteomes" id="UP000178912"/>
    </source>
</evidence>
<name>A0A1E1L5C7_9HELO</name>
<keyword evidence="3" id="KW-1185">Reference proteome</keyword>
<dbReference type="PANTHER" id="PTHR24148">
    <property type="entry name" value="ANKYRIN REPEAT DOMAIN-CONTAINING PROTEIN 39 HOMOLOG-RELATED"/>
    <property type="match status" value="1"/>
</dbReference>
<dbReference type="Pfam" id="PF26639">
    <property type="entry name" value="Het-6_barrel"/>
    <property type="match status" value="1"/>
</dbReference>
<protein>
    <recommendedName>
        <fullName evidence="1">Heterokaryon incompatibility domain-containing protein</fullName>
    </recommendedName>
</protein>
<reference evidence="3" key="1">
    <citation type="submission" date="2016-03" db="EMBL/GenBank/DDBJ databases">
        <authorList>
            <person name="Guldener U."/>
        </authorList>
    </citation>
    <scope>NUCLEOTIDE SEQUENCE [LARGE SCALE GENOMIC DNA]</scope>
    <source>
        <strain evidence="3">04CH-RAC-A.6.1</strain>
    </source>
</reference>
<dbReference type="InterPro" id="IPR052895">
    <property type="entry name" value="HetReg/Transcr_Mod"/>
</dbReference>
<dbReference type="OrthoDB" id="2157530at2759"/>
<feature type="domain" description="Heterokaryon incompatibility" evidence="1">
    <location>
        <begin position="53"/>
        <end position="206"/>
    </location>
</feature>
<dbReference type="Proteomes" id="UP000178912">
    <property type="component" value="Unassembled WGS sequence"/>
</dbReference>
<organism evidence="2 3">
    <name type="scientific">Rhynchosporium agropyri</name>
    <dbReference type="NCBI Taxonomy" id="914238"/>
    <lineage>
        <taxon>Eukaryota</taxon>
        <taxon>Fungi</taxon>
        <taxon>Dikarya</taxon>
        <taxon>Ascomycota</taxon>
        <taxon>Pezizomycotina</taxon>
        <taxon>Leotiomycetes</taxon>
        <taxon>Helotiales</taxon>
        <taxon>Ploettnerulaceae</taxon>
        <taxon>Rhynchosporium</taxon>
    </lineage>
</organism>
<dbReference type="PANTHER" id="PTHR24148:SF64">
    <property type="entry name" value="HETEROKARYON INCOMPATIBILITY DOMAIN-CONTAINING PROTEIN"/>
    <property type="match status" value="1"/>
</dbReference>
<gene>
    <name evidence="2" type="ORF">RAG0_11731</name>
</gene>
<dbReference type="InterPro" id="IPR010730">
    <property type="entry name" value="HET"/>
</dbReference>
<proteinExistence type="predicted"/>
<accession>A0A1E1L5C7</accession>